<evidence type="ECO:0000313" key="3">
    <source>
        <dbReference type="EMBL" id="ETL41295.1"/>
    </source>
</evidence>
<sequence>MDVSPANFSVWIDPPNVTTKVSKLAASGDLEILQLVNRRLPEFPETLHHCSRLKHIALIFTHTTTLPVWASEFTDLEFLHIQGKARTTSLASLPQGLFSNMKKLTFLHLGAHMMLPKLPDVAGLTNLRSITMARLEALDSLPEDFAQLTRLEIMLVLAMPRLKTFPDLTRAHQTLKMLVVDSCPLCCNGFLQSDCNLKRNTCGNGAQVEALSCELPDHTATTGTLELFKSFDSTVCVNQTGPPPSIDQANPGNIPPDPRNSTFPPMKPEDEFERSVKQCIGIYRECKPEPSPHTPVFGSSSGICFSDRFMPISCSGDPNTIELRRQQIMKNIGPICNPKYEEWLGCLE</sequence>
<evidence type="ECO:0000313" key="2">
    <source>
        <dbReference type="EMBL" id="ETK87876.1"/>
    </source>
</evidence>
<evidence type="ECO:0000313" key="4">
    <source>
        <dbReference type="Proteomes" id="UP000053864"/>
    </source>
</evidence>
<dbReference type="SUPFAM" id="SSF52058">
    <property type="entry name" value="L domain-like"/>
    <property type="match status" value="1"/>
</dbReference>
<dbReference type="AlphaFoldDB" id="W2J4D6"/>
<dbReference type="Proteomes" id="UP000053864">
    <property type="component" value="Unassembled WGS sequence"/>
</dbReference>
<dbReference type="Gene3D" id="3.80.10.10">
    <property type="entry name" value="Ribonuclease Inhibitor"/>
    <property type="match status" value="1"/>
</dbReference>
<reference evidence="2" key="1">
    <citation type="submission" date="2013-11" db="EMBL/GenBank/DDBJ databases">
        <title>The Genome Sequence of Phytophthora parasitica CJ02B3.</title>
        <authorList>
            <consortium name="The Broad Institute Genomics Platform"/>
            <person name="Russ C."/>
            <person name="Tyler B."/>
            <person name="Panabieres F."/>
            <person name="Shan W."/>
            <person name="Tripathy S."/>
            <person name="Grunwald N."/>
            <person name="Machado M."/>
            <person name="Johnson C.S."/>
            <person name="Arredondo F."/>
            <person name="Hong C."/>
            <person name="Coffey M."/>
            <person name="Young S.K."/>
            <person name="Zeng Q."/>
            <person name="Gargeya S."/>
            <person name="Fitzgerald M."/>
            <person name="Abouelleil A."/>
            <person name="Alvarado L."/>
            <person name="Chapman S.B."/>
            <person name="Gainer-Dewar J."/>
            <person name="Goldberg J."/>
            <person name="Griggs A."/>
            <person name="Gujja S."/>
            <person name="Hansen M."/>
            <person name="Howarth C."/>
            <person name="Imamovic A."/>
            <person name="Ireland A."/>
            <person name="Larimer J."/>
            <person name="McCowan C."/>
            <person name="Murphy C."/>
            <person name="Pearson M."/>
            <person name="Poon T.W."/>
            <person name="Priest M."/>
            <person name="Roberts A."/>
            <person name="Saif S."/>
            <person name="Shea T."/>
            <person name="Sykes S."/>
            <person name="Wortman J."/>
            <person name="Nusbaum C."/>
            <person name="Birren B."/>
        </authorList>
    </citation>
    <scope>NUCLEOTIDE SEQUENCE [LARGE SCALE GENOMIC DNA]</scope>
    <source>
        <strain evidence="2">CJ02B3</strain>
    </source>
</reference>
<name>W2J4D6_PHYNI</name>
<protein>
    <recommendedName>
        <fullName evidence="1">WLGC domain-containing protein</fullName>
    </recommendedName>
</protein>
<dbReference type="InterPro" id="IPR032675">
    <property type="entry name" value="LRR_dom_sf"/>
</dbReference>
<accession>W2J4D6</accession>
<gene>
    <name evidence="2" type="ORF">L915_07779</name>
    <name evidence="3" type="ORF">L916_07709</name>
</gene>
<dbReference type="Proteomes" id="UP000053236">
    <property type="component" value="Unassembled WGS sequence"/>
</dbReference>
<proteinExistence type="predicted"/>
<dbReference type="EMBL" id="KI686057">
    <property type="protein sequence ID" value="ETK87876.1"/>
    <property type="molecule type" value="Genomic_DNA"/>
</dbReference>
<dbReference type="Pfam" id="PF26605">
    <property type="entry name" value="WLGC"/>
    <property type="match status" value="1"/>
</dbReference>
<dbReference type="EMBL" id="KI672678">
    <property type="protein sequence ID" value="ETL41295.1"/>
    <property type="molecule type" value="Genomic_DNA"/>
</dbReference>
<dbReference type="InterPro" id="IPR058256">
    <property type="entry name" value="WLGC"/>
</dbReference>
<feature type="domain" description="WLGC" evidence="1">
    <location>
        <begin position="276"/>
        <end position="346"/>
    </location>
</feature>
<dbReference type="VEuPathDB" id="FungiDB:PPTG_10923"/>
<organism evidence="3 4">
    <name type="scientific">Phytophthora nicotianae</name>
    <name type="common">Potato buckeye rot agent</name>
    <name type="synonym">Phytophthora parasitica</name>
    <dbReference type="NCBI Taxonomy" id="4792"/>
    <lineage>
        <taxon>Eukaryota</taxon>
        <taxon>Sar</taxon>
        <taxon>Stramenopiles</taxon>
        <taxon>Oomycota</taxon>
        <taxon>Peronosporomycetes</taxon>
        <taxon>Peronosporales</taxon>
        <taxon>Peronosporaceae</taxon>
        <taxon>Phytophthora</taxon>
    </lineage>
</organism>
<reference evidence="3 4" key="2">
    <citation type="submission" date="2013-11" db="EMBL/GenBank/DDBJ databases">
        <title>The Genome Sequence of Phytophthora parasitica CJ05E6.</title>
        <authorList>
            <consortium name="The Broad Institute Genomics Platform"/>
            <person name="Russ C."/>
            <person name="Tyler B."/>
            <person name="Panabieres F."/>
            <person name="Shan W."/>
            <person name="Tripathy S."/>
            <person name="Grunwald N."/>
            <person name="Machado M."/>
            <person name="Johnson C.S."/>
            <person name="Arredondo F."/>
            <person name="Hong C."/>
            <person name="Coffey M."/>
            <person name="Young S.K."/>
            <person name="Zeng Q."/>
            <person name="Gargeya S."/>
            <person name="Fitzgerald M."/>
            <person name="Abouelleil A."/>
            <person name="Alvarado L."/>
            <person name="Chapman S.B."/>
            <person name="Gainer-Dewar J."/>
            <person name="Goldberg J."/>
            <person name="Griggs A."/>
            <person name="Gujja S."/>
            <person name="Hansen M."/>
            <person name="Howarth C."/>
            <person name="Imamovic A."/>
            <person name="Ireland A."/>
            <person name="Larimer J."/>
            <person name="McCowan C."/>
            <person name="Murphy C."/>
            <person name="Pearson M."/>
            <person name="Poon T.W."/>
            <person name="Priest M."/>
            <person name="Roberts A."/>
            <person name="Saif S."/>
            <person name="Shea T."/>
            <person name="Sykes S."/>
            <person name="Wortman J."/>
            <person name="Nusbaum C."/>
            <person name="Birren B."/>
        </authorList>
    </citation>
    <scope>NUCLEOTIDE SEQUENCE [LARGE SCALE GENOMIC DNA]</scope>
    <source>
        <strain evidence="3 4">CJ05E6</strain>
    </source>
</reference>
<evidence type="ECO:0000259" key="1">
    <source>
        <dbReference type="Pfam" id="PF26605"/>
    </source>
</evidence>